<accession>A0A813LFF7</accession>
<keyword evidence="1" id="KW-0812">Transmembrane</keyword>
<proteinExistence type="predicted"/>
<evidence type="ECO:0000256" key="1">
    <source>
        <dbReference type="SAM" id="Phobius"/>
    </source>
</evidence>
<dbReference type="Pfam" id="PF04982">
    <property type="entry name" value="TM_HPP"/>
    <property type="match status" value="1"/>
</dbReference>
<dbReference type="Proteomes" id="UP000626109">
    <property type="component" value="Unassembled WGS sequence"/>
</dbReference>
<feature type="transmembrane region" description="Helical" evidence="1">
    <location>
        <begin position="107"/>
        <end position="127"/>
    </location>
</feature>
<dbReference type="InterPro" id="IPR058581">
    <property type="entry name" value="TM_HPP"/>
</dbReference>
<evidence type="ECO:0000313" key="4">
    <source>
        <dbReference type="Proteomes" id="UP000626109"/>
    </source>
</evidence>
<feature type="domain" description="HPP transmembrane region" evidence="2">
    <location>
        <begin position="70"/>
        <end position="168"/>
    </location>
</feature>
<name>A0A813LFF7_POLGL</name>
<dbReference type="EMBL" id="CAJNNW010035805">
    <property type="protein sequence ID" value="CAE8730145.1"/>
    <property type="molecule type" value="Genomic_DNA"/>
</dbReference>
<feature type="transmembrane region" description="Helical" evidence="1">
    <location>
        <begin position="133"/>
        <end position="154"/>
    </location>
</feature>
<keyword evidence="1" id="KW-0472">Membrane</keyword>
<gene>
    <name evidence="3" type="ORF">PGLA2088_LOCUS45642</name>
</gene>
<comment type="caution">
    <text evidence="3">The sequence shown here is derived from an EMBL/GenBank/DDBJ whole genome shotgun (WGS) entry which is preliminary data.</text>
</comment>
<reference evidence="3" key="1">
    <citation type="submission" date="2021-02" db="EMBL/GenBank/DDBJ databases">
        <authorList>
            <person name="Dougan E. K."/>
            <person name="Rhodes N."/>
            <person name="Thang M."/>
            <person name="Chan C."/>
        </authorList>
    </citation>
    <scope>NUCLEOTIDE SEQUENCE</scope>
</reference>
<dbReference type="PANTHER" id="PTHR33741:SF5">
    <property type="entry name" value="TRANSMEMBRANE PROTEIN DDB_G0269096-RELATED"/>
    <property type="match status" value="1"/>
</dbReference>
<evidence type="ECO:0000313" key="3">
    <source>
        <dbReference type="EMBL" id="CAE8730145.1"/>
    </source>
</evidence>
<dbReference type="InterPro" id="IPR007065">
    <property type="entry name" value="HPP"/>
</dbReference>
<organism evidence="3 4">
    <name type="scientific">Polarella glacialis</name>
    <name type="common">Dinoflagellate</name>
    <dbReference type="NCBI Taxonomy" id="89957"/>
    <lineage>
        <taxon>Eukaryota</taxon>
        <taxon>Sar</taxon>
        <taxon>Alveolata</taxon>
        <taxon>Dinophyceae</taxon>
        <taxon>Suessiales</taxon>
        <taxon>Suessiaceae</taxon>
        <taxon>Polarella</taxon>
    </lineage>
</organism>
<feature type="transmembrane region" description="Helical" evidence="1">
    <location>
        <begin position="78"/>
        <end position="100"/>
    </location>
</feature>
<sequence>MVCVSLVINNLASDRSYPQFWSPVKKVQDHEMIPMLKVEEANEESGHEDEPSLLMVYLSKFAGAGGDPAPKPKLVETLFSFLGSFAGMSVLGLLDTYVLAPSFNLKVEVAAFGAMSVLIFSTSKAALAQPPNAIIGNSIGGAVGFFVVSIMSSFGMQGMIWTSPALSVHRVERLPFCTRSHQRCRPWARSSSSSLPSLEPSSWL</sequence>
<keyword evidence="1" id="KW-1133">Transmembrane helix</keyword>
<dbReference type="PANTHER" id="PTHR33741">
    <property type="entry name" value="TRANSMEMBRANE PROTEIN DDB_G0269096-RELATED"/>
    <property type="match status" value="1"/>
</dbReference>
<dbReference type="AlphaFoldDB" id="A0A813LFF7"/>
<evidence type="ECO:0000259" key="2">
    <source>
        <dbReference type="Pfam" id="PF04982"/>
    </source>
</evidence>
<protein>
    <recommendedName>
        <fullName evidence="2">HPP transmembrane region domain-containing protein</fullName>
    </recommendedName>
</protein>